<dbReference type="EMBL" id="JAUSXV010000001">
    <property type="protein sequence ID" value="MDQ0648542.1"/>
    <property type="molecule type" value="Genomic_DNA"/>
</dbReference>
<dbReference type="SUPFAM" id="SSF46955">
    <property type="entry name" value="Putative DNA-binding domain"/>
    <property type="match status" value="1"/>
</dbReference>
<dbReference type="InterPro" id="IPR041657">
    <property type="entry name" value="HTH_17"/>
</dbReference>
<dbReference type="RefSeq" id="WP_307297319.1">
    <property type="nucleotide sequence ID" value="NZ_JAUSXV010000001.1"/>
</dbReference>
<dbReference type="InterPro" id="IPR009061">
    <property type="entry name" value="DNA-bd_dom_put_sf"/>
</dbReference>
<evidence type="ECO:0000259" key="1">
    <source>
        <dbReference type="Pfam" id="PF12728"/>
    </source>
</evidence>
<reference evidence="2 3" key="1">
    <citation type="submission" date="2023-07" db="EMBL/GenBank/DDBJ databases">
        <title>Comparative genomics of wheat-associated soil bacteria to identify genetic determinants of phenazine resistance.</title>
        <authorList>
            <person name="Mouncey N."/>
        </authorList>
    </citation>
    <scope>NUCLEOTIDE SEQUENCE [LARGE SCALE GENOMIC DNA]</scope>
    <source>
        <strain evidence="2 3">W4I9-1</strain>
    </source>
</reference>
<proteinExistence type="predicted"/>
<evidence type="ECO:0000313" key="2">
    <source>
        <dbReference type="EMBL" id="MDQ0648542.1"/>
    </source>
</evidence>
<comment type="caution">
    <text evidence="2">The sequence shown here is derived from an EMBL/GenBank/DDBJ whole genome shotgun (WGS) entry which is preliminary data.</text>
</comment>
<feature type="domain" description="Helix-turn-helix" evidence="1">
    <location>
        <begin position="9"/>
        <end position="58"/>
    </location>
</feature>
<name>A0AAW8F1X5_9MICO</name>
<evidence type="ECO:0000313" key="3">
    <source>
        <dbReference type="Proteomes" id="UP001244427"/>
    </source>
</evidence>
<dbReference type="Proteomes" id="UP001244427">
    <property type="component" value="Unassembled WGS sequence"/>
</dbReference>
<organism evidence="2 3">
    <name type="scientific">Microbacterium natoriense</name>
    <dbReference type="NCBI Taxonomy" id="284570"/>
    <lineage>
        <taxon>Bacteria</taxon>
        <taxon>Bacillati</taxon>
        <taxon>Actinomycetota</taxon>
        <taxon>Actinomycetes</taxon>
        <taxon>Micrococcales</taxon>
        <taxon>Microbacteriaceae</taxon>
        <taxon>Microbacterium</taxon>
    </lineage>
</organism>
<sequence length="79" mass="9261">MGESSIPQLLTTDDVAAILQVSKRTLESWRTRDEGPRFLYAGKHVWYRPVDVETWIEESIPYSLEDARERGLIPKKWRS</sequence>
<dbReference type="AlphaFoldDB" id="A0AAW8F1X5"/>
<dbReference type="Pfam" id="PF12728">
    <property type="entry name" value="HTH_17"/>
    <property type="match status" value="1"/>
</dbReference>
<keyword evidence="3" id="KW-1185">Reference proteome</keyword>
<accession>A0AAW8F1X5</accession>
<gene>
    <name evidence="2" type="ORF">QFZ53_002738</name>
</gene>
<protein>
    <recommendedName>
        <fullName evidence="1">Helix-turn-helix domain-containing protein</fullName>
    </recommendedName>
</protein>